<organism evidence="4 5">
    <name type="scientific">Alloalcanivorax balearicus MACL04</name>
    <dbReference type="NCBI Taxonomy" id="1177182"/>
    <lineage>
        <taxon>Bacteria</taxon>
        <taxon>Pseudomonadati</taxon>
        <taxon>Pseudomonadota</taxon>
        <taxon>Gammaproteobacteria</taxon>
        <taxon>Oceanospirillales</taxon>
        <taxon>Alcanivoracaceae</taxon>
        <taxon>Alloalcanivorax</taxon>
    </lineage>
</organism>
<reference evidence="4" key="1">
    <citation type="submission" date="2012-09" db="EMBL/GenBank/DDBJ databases">
        <title>Genome Sequence of alkane-degrading Bacterium Alcanivorax balearicus MACL04.</title>
        <authorList>
            <person name="Lai Q."/>
            <person name="Shao Z."/>
        </authorList>
    </citation>
    <scope>NUCLEOTIDE SEQUENCE</scope>
    <source>
        <strain evidence="4">MACL04</strain>
    </source>
</reference>
<dbReference type="PANTHER" id="PTHR42693:SF53">
    <property type="entry name" value="ENDO-4-O-SULFATASE"/>
    <property type="match status" value="1"/>
</dbReference>
<dbReference type="InterPro" id="IPR000917">
    <property type="entry name" value="Sulfatase_N"/>
</dbReference>
<dbReference type="Gene3D" id="3.40.720.10">
    <property type="entry name" value="Alkaline Phosphatase, subunit A"/>
    <property type="match status" value="2"/>
</dbReference>
<evidence type="ECO:0000256" key="1">
    <source>
        <dbReference type="ARBA" id="ARBA00008779"/>
    </source>
</evidence>
<dbReference type="Gene3D" id="1.10.1330.10">
    <property type="entry name" value="Dockerin domain"/>
    <property type="match status" value="1"/>
</dbReference>
<evidence type="ECO:0000313" key="5">
    <source>
        <dbReference type="Proteomes" id="UP001064106"/>
    </source>
</evidence>
<dbReference type="Pfam" id="PF00404">
    <property type="entry name" value="Dockerin_1"/>
    <property type="match status" value="1"/>
</dbReference>
<dbReference type="SUPFAM" id="SSF53649">
    <property type="entry name" value="Alkaline phosphatase-like"/>
    <property type="match status" value="1"/>
</dbReference>
<dbReference type="EMBL" id="ARXS01000008">
    <property type="protein sequence ID" value="MCU5782521.1"/>
    <property type="molecule type" value="Genomic_DNA"/>
</dbReference>
<protein>
    <submittedName>
        <fullName evidence="4">Lipoprotein</fullName>
    </submittedName>
</protein>
<evidence type="ECO:0000256" key="2">
    <source>
        <dbReference type="ARBA" id="ARBA00022801"/>
    </source>
</evidence>
<comment type="similarity">
    <text evidence="1">Belongs to the sulfatase family.</text>
</comment>
<proteinExistence type="inferred from homology"/>
<dbReference type="InterPro" id="IPR017850">
    <property type="entry name" value="Alkaline_phosphatase_core_sf"/>
</dbReference>
<name>A0ABT2QYB1_9GAMM</name>
<evidence type="ECO:0000313" key="4">
    <source>
        <dbReference type="EMBL" id="MCU5782521.1"/>
    </source>
</evidence>
<dbReference type="InterPro" id="IPR050738">
    <property type="entry name" value="Sulfatase"/>
</dbReference>
<dbReference type="RefSeq" id="WP_262460204.1">
    <property type="nucleotide sequence ID" value="NZ_ARXS01000008.1"/>
</dbReference>
<dbReference type="InterPro" id="IPR036439">
    <property type="entry name" value="Dockerin_dom_sf"/>
</dbReference>
<keyword evidence="4" id="KW-0449">Lipoprotein</keyword>
<dbReference type="SUPFAM" id="SSF63446">
    <property type="entry name" value="Type I dockerin domain"/>
    <property type="match status" value="1"/>
</dbReference>
<sequence length="747" mass="80401">MKNNIKTDRFVGRWLGPVCLSLAMIQLIGCGGDSHSSAAEEPAEQTPPNFVLVVVDDIGIDQWAQFGYGGYTPAATPSIDAIAEQGVRFDNLWAMPACSNGRAALFTGRYPFRTQVYTALGNNDLANYMVNPSETTLPKLLKPVGYKSALFGKYHLGIQANNPYGLGMARDATGFDYFEGWLDETGDPSSIDTTAGGVGEDGDYTCGFVPDLRVAPLKGANSGACWMPDGACEVMNTVATTPQAPGRVCRDQGGIFDPRESCGASVPDYIDFNRLSGHYVSPLVINHENGEVEAVPPTDPRARTYRGSQLIDAAADWVDRQDQPWMVALSFATNHTPLMQPPSATLPDSPDAGGLDCASLIDQRTLSNLMEESLDHELGRFLVNIGVATYGDEGQLVYDGDSNTYVILVSDNGSLGTTVKVPFDVTRAKSTAYQTGVWNPGLVVGPGIAEPGRAVDAMVNIVDLYQLVGELAGIADVHTEVSRPLDSQPLKPYLDNPRQAPIRTSNYTEIGTNHHANGGMNSPCVFSNGSTCSQITPDAGVCHDNGGLWFGENPDDASAPAQGFGKCCELATWQQHTGKTVVDNIYPKAAYAVRNERFKLVRNVYDDYDETLYDADLYDPASPAANTACVNDTVVDELYVIDQNTSEPTLDTEERDLLAAGEAALNEEQAGNYQVLRTELADLLASKASCTGDINLDGQVDQADVAEWQRYRSLTDGSSWADINQDGVTDDTDKQLIEAAFGTCFRG</sequence>
<evidence type="ECO:0000259" key="3">
    <source>
        <dbReference type="Pfam" id="PF00884"/>
    </source>
</evidence>
<accession>A0ABT2QYB1</accession>
<dbReference type="PANTHER" id="PTHR42693">
    <property type="entry name" value="ARYLSULFATASE FAMILY MEMBER"/>
    <property type="match status" value="1"/>
</dbReference>
<comment type="caution">
    <text evidence="4">The sequence shown here is derived from an EMBL/GenBank/DDBJ whole genome shotgun (WGS) entry which is preliminary data.</text>
</comment>
<feature type="domain" description="Sulfatase N-terminal" evidence="3">
    <location>
        <begin position="48"/>
        <end position="474"/>
    </location>
</feature>
<dbReference type="Pfam" id="PF00884">
    <property type="entry name" value="Sulfatase"/>
    <property type="match status" value="1"/>
</dbReference>
<gene>
    <name evidence="4" type="ORF">MA04_01821</name>
</gene>
<dbReference type="InterPro" id="IPR002105">
    <property type="entry name" value="Dockerin_1_rpt"/>
</dbReference>
<dbReference type="Proteomes" id="UP001064106">
    <property type="component" value="Unassembled WGS sequence"/>
</dbReference>
<keyword evidence="2" id="KW-0378">Hydrolase</keyword>
<keyword evidence="5" id="KW-1185">Reference proteome</keyword>